<comment type="caution">
    <text evidence="7">The sequence shown here is derived from an EMBL/GenBank/DDBJ whole genome shotgun (WGS) entry which is preliminary data.</text>
</comment>
<dbReference type="EMBL" id="WIXP02000001">
    <property type="protein sequence ID" value="KAF6216368.1"/>
    <property type="molecule type" value="Genomic_DNA"/>
</dbReference>
<dbReference type="SUPFAM" id="SSF56112">
    <property type="entry name" value="Protein kinase-like (PK-like)"/>
    <property type="match status" value="1"/>
</dbReference>
<dbReference type="InterPro" id="IPR011989">
    <property type="entry name" value="ARM-like"/>
</dbReference>
<dbReference type="InterPro" id="IPR051177">
    <property type="entry name" value="CIK-Related_Protein"/>
</dbReference>
<comment type="function">
    <text evidence="4">Regulates COPI-mediated retrograde protein traffic at the interface between the Golgi apparatus and the endoplasmic reticulum. Involved in the maintenance of the Golgi apparatus morphology.</text>
</comment>
<dbReference type="AlphaFoldDB" id="A0A6A4KLC1"/>
<dbReference type="PROSITE" id="PS50011">
    <property type="entry name" value="PROTEIN_KINASE_DOM"/>
    <property type="match status" value="1"/>
</dbReference>
<feature type="compositionally biased region" description="Polar residues" evidence="5">
    <location>
        <begin position="585"/>
        <end position="596"/>
    </location>
</feature>
<dbReference type="GO" id="GO:0005524">
    <property type="term" value="F:ATP binding"/>
    <property type="evidence" value="ECO:0007669"/>
    <property type="project" value="InterPro"/>
</dbReference>
<evidence type="ECO:0000313" key="8">
    <source>
        <dbReference type="Proteomes" id="UP000466442"/>
    </source>
</evidence>
<dbReference type="InterPro" id="IPR021133">
    <property type="entry name" value="HEAT_type_2"/>
</dbReference>
<feature type="domain" description="Protein kinase" evidence="6">
    <location>
        <begin position="1"/>
        <end position="249"/>
    </location>
</feature>
<reference evidence="7" key="1">
    <citation type="journal article" date="2021" name="Mol. Ecol. Resour.">
        <title>Apolygus lucorum genome provides insights into omnivorousness and mesophyll feeding.</title>
        <authorList>
            <person name="Liu Y."/>
            <person name="Liu H."/>
            <person name="Wang H."/>
            <person name="Huang T."/>
            <person name="Liu B."/>
            <person name="Yang B."/>
            <person name="Yin L."/>
            <person name="Li B."/>
            <person name="Zhang Y."/>
            <person name="Zhang S."/>
            <person name="Jiang F."/>
            <person name="Zhang X."/>
            <person name="Ren Y."/>
            <person name="Wang B."/>
            <person name="Wang S."/>
            <person name="Lu Y."/>
            <person name="Wu K."/>
            <person name="Fan W."/>
            <person name="Wang G."/>
        </authorList>
    </citation>
    <scope>NUCLEOTIDE SEQUENCE</scope>
    <source>
        <strain evidence="7">12Hb</strain>
    </source>
</reference>
<evidence type="ECO:0000313" key="7">
    <source>
        <dbReference type="EMBL" id="KAF6216368.1"/>
    </source>
</evidence>
<gene>
    <name evidence="7" type="ORF">GE061_000709</name>
</gene>
<proteinExistence type="inferred from homology"/>
<name>A0A6A4KLC1_APOLU</name>
<evidence type="ECO:0000256" key="5">
    <source>
        <dbReference type="SAM" id="MobiDB-lite"/>
    </source>
</evidence>
<evidence type="ECO:0000256" key="2">
    <source>
        <dbReference type="ARBA" id="ARBA00040972"/>
    </source>
</evidence>
<dbReference type="SUPFAM" id="SSF48371">
    <property type="entry name" value="ARM repeat"/>
    <property type="match status" value="1"/>
</dbReference>
<feature type="compositionally biased region" description="Basic and acidic residues" evidence="5">
    <location>
        <begin position="616"/>
        <end position="632"/>
    </location>
</feature>
<keyword evidence="8" id="KW-1185">Reference proteome</keyword>
<organism evidence="7 8">
    <name type="scientific">Apolygus lucorum</name>
    <name type="common">Small green plant bug</name>
    <name type="synonym">Lygocoris lucorum</name>
    <dbReference type="NCBI Taxonomy" id="248454"/>
    <lineage>
        <taxon>Eukaryota</taxon>
        <taxon>Metazoa</taxon>
        <taxon>Ecdysozoa</taxon>
        <taxon>Arthropoda</taxon>
        <taxon>Hexapoda</taxon>
        <taxon>Insecta</taxon>
        <taxon>Pterygota</taxon>
        <taxon>Neoptera</taxon>
        <taxon>Paraneoptera</taxon>
        <taxon>Hemiptera</taxon>
        <taxon>Heteroptera</taxon>
        <taxon>Panheteroptera</taxon>
        <taxon>Cimicomorpha</taxon>
        <taxon>Miridae</taxon>
        <taxon>Mirini</taxon>
        <taxon>Apolygus</taxon>
    </lineage>
</organism>
<dbReference type="InterPro" id="IPR011009">
    <property type="entry name" value="Kinase-like_dom_sf"/>
</dbReference>
<dbReference type="Pfam" id="PF07714">
    <property type="entry name" value="PK_Tyr_Ser-Thr"/>
    <property type="match status" value="1"/>
</dbReference>
<evidence type="ECO:0000256" key="1">
    <source>
        <dbReference type="ARBA" id="ARBA00038349"/>
    </source>
</evidence>
<dbReference type="Gene3D" id="1.25.10.10">
    <property type="entry name" value="Leucine-rich Repeat Variant"/>
    <property type="match status" value="1"/>
</dbReference>
<feature type="compositionally biased region" description="Low complexity" evidence="5">
    <location>
        <begin position="568"/>
        <end position="578"/>
    </location>
</feature>
<protein>
    <recommendedName>
        <fullName evidence="2">N-terminal kinase-like protein</fullName>
    </recommendedName>
    <alternativeName>
        <fullName evidence="3">SCY1-like protein 1</fullName>
    </alternativeName>
</protein>
<accession>A0A6A4KLC1</accession>
<evidence type="ECO:0000259" key="6">
    <source>
        <dbReference type="PROSITE" id="PS50011"/>
    </source>
</evidence>
<dbReference type="InterPro" id="IPR016024">
    <property type="entry name" value="ARM-type_fold"/>
</dbReference>
<feature type="compositionally biased region" description="Acidic residues" evidence="5">
    <location>
        <begin position="633"/>
        <end position="651"/>
    </location>
</feature>
<evidence type="ECO:0000256" key="4">
    <source>
        <dbReference type="ARBA" id="ARBA00056114"/>
    </source>
</evidence>
<dbReference type="Gene3D" id="3.30.200.20">
    <property type="entry name" value="Phosphorylase Kinase, domain 1"/>
    <property type="match status" value="1"/>
</dbReference>
<sequence length="700" mass="78968">MWQFFSRDPSKDFPYDCDEESEYPDFNGFSLRRGTHKVTKEPVSIFCYHKKQGNNDQYEYAKALLKRLKTIRHPNILTYLDSQENENNLLIVTEYAKPLSCYLETVSDLDEKQSYLSWGLMNICKAVSFLNSDAKLSHNEVDIRAVYVNSAGEWKLGRLGKASELVGSSTPNSSFAAAPTWANDSLGFGILIWEVHNAKKCDSPTQLSNASKVPTALRRTYQELISSQEGKRPTVSTVLERGRKVGGFFQNDLVDAIVFLDEIHIKNKEEINLFFKNIQPLLNDLPQCTAEFKILPQLIKAFEYGCDGTCVLPPLFEITNHISERHFQNDVIPFLIKVFGSNDRATRSILLQNLERYVEKIPPNIINENFFPQIVNGFMDTNPRIREQTVKAMIHVAPKLNDKNLNTELMTHFARILAKDDQGGIRTNTIVCITKVGYCLNPQNRRMILMSAFLRSLNDPFPPVRNAGTLGLAVSQQYFALEDVSKRILPALCALTLDTDPAVRESVFKTIKGFLSNLEKVSDNPELREQMEAEAMSSKKPTSSWAEWAATAITSKFSLKMDRKPEQGGSSVSGSSGSLDKPKDVQSTNKADQQTKPVPPIQPKVNTIDPDISPIDVEKPPHSISDKMKYLGDEDSEFNWDGDSWEALEDDSSLKEPSPEILLPKPAIRKKSTNKGEEERKKSRTGPMKLGNRINQPKFD</sequence>
<dbReference type="PANTHER" id="PTHR12984">
    <property type="entry name" value="SCY1-RELATED S/T PROTEIN KINASE-LIKE"/>
    <property type="match status" value="1"/>
</dbReference>
<dbReference type="OrthoDB" id="447103at2759"/>
<evidence type="ECO:0000256" key="3">
    <source>
        <dbReference type="ARBA" id="ARBA00042347"/>
    </source>
</evidence>
<dbReference type="InterPro" id="IPR000719">
    <property type="entry name" value="Prot_kinase_dom"/>
</dbReference>
<dbReference type="InterPro" id="IPR001245">
    <property type="entry name" value="Ser-Thr/Tyr_kinase_cat_dom"/>
</dbReference>
<dbReference type="Gene3D" id="1.10.510.10">
    <property type="entry name" value="Transferase(Phosphotransferase) domain 1"/>
    <property type="match status" value="1"/>
</dbReference>
<dbReference type="Proteomes" id="UP000466442">
    <property type="component" value="Linkage Group LG1"/>
</dbReference>
<dbReference type="PANTHER" id="PTHR12984:SF3">
    <property type="entry name" value="N-TERMINAL KINASE-LIKE PROTEIN"/>
    <property type="match status" value="1"/>
</dbReference>
<feature type="region of interest" description="Disordered" evidence="5">
    <location>
        <begin position="559"/>
        <end position="700"/>
    </location>
</feature>
<dbReference type="GO" id="GO:0004672">
    <property type="term" value="F:protein kinase activity"/>
    <property type="evidence" value="ECO:0007669"/>
    <property type="project" value="InterPro"/>
</dbReference>
<comment type="similarity">
    <text evidence="1">Belongs to the protein kinase superfamily.</text>
</comment>
<dbReference type="PROSITE" id="PS50077">
    <property type="entry name" value="HEAT_REPEAT"/>
    <property type="match status" value="1"/>
</dbReference>